<proteinExistence type="predicted"/>
<gene>
    <name evidence="1" type="ORF">D187_008436</name>
</gene>
<protein>
    <submittedName>
        <fullName evidence="1">Uncharacterized protein</fullName>
    </submittedName>
</protein>
<comment type="caution">
    <text evidence="1">The sequence shown here is derived from an EMBL/GenBank/DDBJ whole genome shotgun (WGS) entry which is preliminary data.</text>
</comment>
<reference evidence="1" key="1">
    <citation type="submission" date="2013-05" db="EMBL/GenBank/DDBJ databases">
        <title>Genome assembly of Cystobacter fuscus DSM 2262.</title>
        <authorList>
            <person name="Sharma G."/>
            <person name="Khatri I."/>
            <person name="Kaur C."/>
            <person name="Mayilraj S."/>
            <person name="Subramanian S."/>
        </authorList>
    </citation>
    <scope>NUCLEOTIDE SEQUENCE [LARGE SCALE GENOMIC DNA]</scope>
    <source>
        <strain evidence="1">DSM 2262</strain>
    </source>
</reference>
<evidence type="ECO:0000313" key="1">
    <source>
        <dbReference type="EMBL" id="EPX62249.1"/>
    </source>
</evidence>
<keyword evidence="2" id="KW-1185">Reference proteome</keyword>
<accession>S9QLU7</accession>
<evidence type="ECO:0000313" key="2">
    <source>
        <dbReference type="Proteomes" id="UP000011682"/>
    </source>
</evidence>
<organism evidence="1 2">
    <name type="scientific">Cystobacter fuscus (strain ATCC 25194 / DSM 2262 / NBRC 100088 / M29)</name>
    <dbReference type="NCBI Taxonomy" id="1242864"/>
    <lineage>
        <taxon>Bacteria</taxon>
        <taxon>Pseudomonadati</taxon>
        <taxon>Myxococcota</taxon>
        <taxon>Myxococcia</taxon>
        <taxon>Myxococcales</taxon>
        <taxon>Cystobacterineae</taxon>
        <taxon>Archangiaceae</taxon>
        <taxon>Cystobacter</taxon>
    </lineage>
</organism>
<dbReference type="Proteomes" id="UP000011682">
    <property type="component" value="Unassembled WGS sequence"/>
</dbReference>
<name>S9QLU7_CYSF2</name>
<dbReference type="OrthoDB" id="5539383at2"/>
<dbReference type="EMBL" id="ANAH02000007">
    <property type="protein sequence ID" value="EPX62249.1"/>
    <property type="molecule type" value="Genomic_DNA"/>
</dbReference>
<dbReference type="AlphaFoldDB" id="S9QLU7"/>
<sequence length="293" mass="33181">MGVEQLSGFTPHDGKLFHSTSSKAWEGLGKAGGLVPATMLKDYDIERVTGEGDIFVPKEKGGIHCGQGDLGLGRAMAYFELTQDSSHFSPHLHTNQQLHAEIKQARHIIRNWDINGSFYHQDNSRSTLGLEQVSNRLRQLETEKALRDTMPQRPRNTEPYPMMFEFGTSNGARMLRMDRISPRIGEVAVKEPVKFEENLHRVFVPVDNLEHARGQLHRMLGSRHSVDVIPYESLQQTLHDQRNEERDPDKAYRARAALHNKAGTYKAISRSEAEIGELYDEAAATLPLRTPNY</sequence>